<comment type="caution">
    <text evidence="1">The sequence shown here is derived from an EMBL/GenBank/DDBJ whole genome shotgun (WGS) entry which is preliminary data.</text>
</comment>
<sequence>MANILIFFQNIEKLLTTESQFNSFLTITEENRKEAETTDALAKQKSFLNKIFREIDAVTTELKNDDTILISVKNQKILRTCFQLITSLGFSRCLIPGLGINLSKRCLSANYLPTLNLSDEDKYEILTKCTDFFTRCYSVPVLKNIILTLHLSDYLAALIQLSFAPLKKPGSYCNFTMTQELYDQLIKDRNQYSKVYENLVANCFQPIVMKELLVLQSVLDPLPPAFVKRVIAREMSRRLLAPGGLLSLIRCFIESYGIDTGFEWKKIDLICKIVSAKHGNNSEIEYLCNITSQLKQILSLKNTHYLSTAVACVLALNEKYPQSEAVQVLVKENLQTLVYDELILRPFLPGTIALSVQEVERAVNVLHACVCTNNLKWPVALLQPNLYLLFMIGLKCKDEDMNIKLKDTLLKLLESFPKQEIGSKMIILLFGKEKNDLANILIEEYEAGLALKFVSNAVEYPKKDSLLYFIKLYKASSNIKYIQAVFEVSLQILIDLTEKRKLNKMNNFIGTPEDEPMLFDNNDEKYLDILQLLSEICTYPKVILTLKEHPTGVLNFIEYFLVKNFGNNDADECVTIALVLLNTILENTSSNENLRNMFSNIVPILKKMCDNELGLNNILCKEALVLMTSNKPQQPETACAKAISDVFDTLLPVRAHGVIELTKLIEVKDPETISKKHFIFCLFQEQLKDADSYIYLAAINGIASLASICTEDVLHVLCKEFIEIFDHCSESNEDKNKSAEMKMKIGDIIVKVTRKLGEMAVLHKTILLNTMLSGCRHEDPLIRTSALSNLAEIALVLHYRVGSIIYEILLCIWSTIETDPAIECRRAAVMVISSLLKGLGKETLLQLKDNLLPIYRTLKDLYRDPDEDSVVRLHAQIALEELNDIVKQFLFPEVSMEKQMFVLDKPEVGEIKF</sequence>
<protein>
    <submittedName>
        <fullName evidence="1">Uncharacterized protein</fullName>
    </submittedName>
</protein>
<dbReference type="EMBL" id="CM046103">
    <property type="protein sequence ID" value="KAI8428054.1"/>
    <property type="molecule type" value="Genomic_DNA"/>
</dbReference>
<keyword evidence="2" id="KW-1185">Reference proteome</keyword>
<dbReference type="Proteomes" id="UP001064048">
    <property type="component" value="Chromosome 3"/>
</dbReference>
<gene>
    <name evidence="1" type="ORF">MSG28_002342</name>
</gene>
<proteinExistence type="predicted"/>
<organism evidence="1 2">
    <name type="scientific">Choristoneura fumiferana</name>
    <name type="common">Spruce budworm moth</name>
    <name type="synonym">Archips fumiferana</name>
    <dbReference type="NCBI Taxonomy" id="7141"/>
    <lineage>
        <taxon>Eukaryota</taxon>
        <taxon>Metazoa</taxon>
        <taxon>Ecdysozoa</taxon>
        <taxon>Arthropoda</taxon>
        <taxon>Hexapoda</taxon>
        <taxon>Insecta</taxon>
        <taxon>Pterygota</taxon>
        <taxon>Neoptera</taxon>
        <taxon>Endopterygota</taxon>
        <taxon>Lepidoptera</taxon>
        <taxon>Glossata</taxon>
        <taxon>Ditrysia</taxon>
        <taxon>Tortricoidea</taxon>
        <taxon>Tortricidae</taxon>
        <taxon>Tortricinae</taxon>
        <taxon>Choristoneura</taxon>
    </lineage>
</organism>
<reference evidence="1 2" key="1">
    <citation type="journal article" date="2022" name="Genome Biol. Evol.">
        <title>The Spruce Budworm Genome: Reconstructing the Evolutionary History of Antifreeze Proteins.</title>
        <authorList>
            <person name="Beliveau C."/>
            <person name="Gagne P."/>
            <person name="Picq S."/>
            <person name="Vernygora O."/>
            <person name="Keeling C.I."/>
            <person name="Pinkney K."/>
            <person name="Doucet D."/>
            <person name="Wen F."/>
            <person name="Johnston J.S."/>
            <person name="Maaroufi H."/>
            <person name="Boyle B."/>
            <person name="Laroche J."/>
            <person name="Dewar K."/>
            <person name="Juretic N."/>
            <person name="Blackburn G."/>
            <person name="Nisole A."/>
            <person name="Brunet B."/>
            <person name="Brandao M."/>
            <person name="Lumley L."/>
            <person name="Duan J."/>
            <person name="Quan G."/>
            <person name="Lucarotti C.J."/>
            <person name="Roe A.D."/>
            <person name="Sperling F.A.H."/>
            <person name="Levesque R.C."/>
            <person name="Cusson M."/>
        </authorList>
    </citation>
    <scope>NUCLEOTIDE SEQUENCE [LARGE SCALE GENOMIC DNA]</scope>
    <source>
        <strain evidence="1">Glfc:IPQL:Cfum</strain>
    </source>
</reference>
<evidence type="ECO:0000313" key="1">
    <source>
        <dbReference type="EMBL" id="KAI8428054.1"/>
    </source>
</evidence>
<name>A0ACC0JV89_CHOFU</name>
<evidence type="ECO:0000313" key="2">
    <source>
        <dbReference type="Proteomes" id="UP001064048"/>
    </source>
</evidence>
<accession>A0ACC0JV89</accession>